<dbReference type="AlphaFoldDB" id="A0A8X6IJX1"/>
<protein>
    <submittedName>
        <fullName evidence="1">Uncharacterized protein</fullName>
    </submittedName>
</protein>
<dbReference type="EMBL" id="BMAW01045084">
    <property type="protein sequence ID" value="GFS47990.1"/>
    <property type="molecule type" value="Genomic_DNA"/>
</dbReference>
<comment type="caution">
    <text evidence="1">The sequence shown here is derived from an EMBL/GenBank/DDBJ whole genome shotgun (WGS) entry which is preliminary data.</text>
</comment>
<dbReference type="Proteomes" id="UP000887013">
    <property type="component" value="Unassembled WGS sequence"/>
</dbReference>
<proteinExistence type="predicted"/>
<keyword evidence="2" id="KW-1185">Reference proteome</keyword>
<reference evidence="1" key="1">
    <citation type="submission" date="2020-08" db="EMBL/GenBank/DDBJ databases">
        <title>Multicomponent nature underlies the extraordinary mechanical properties of spider dragline silk.</title>
        <authorList>
            <person name="Kono N."/>
            <person name="Nakamura H."/>
            <person name="Mori M."/>
            <person name="Yoshida Y."/>
            <person name="Ohtoshi R."/>
            <person name="Malay A.D."/>
            <person name="Moran D.A.P."/>
            <person name="Tomita M."/>
            <person name="Numata K."/>
            <person name="Arakawa K."/>
        </authorList>
    </citation>
    <scope>NUCLEOTIDE SEQUENCE</scope>
</reference>
<organism evidence="1 2">
    <name type="scientific">Nephila pilipes</name>
    <name type="common">Giant wood spider</name>
    <name type="synonym">Nephila maculata</name>
    <dbReference type="NCBI Taxonomy" id="299642"/>
    <lineage>
        <taxon>Eukaryota</taxon>
        <taxon>Metazoa</taxon>
        <taxon>Ecdysozoa</taxon>
        <taxon>Arthropoda</taxon>
        <taxon>Chelicerata</taxon>
        <taxon>Arachnida</taxon>
        <taxon>Araneae</taxon>
        <taxon>Araneomorphae</taxon>
        <taxon>Entelegynae</taxon>
        <taxon>Araneoidea</taxon>
        <taxon>Nephilidae</taxon>
        <taxon>Nephila</taxon>
    </lineage>
</organism>
<evidence type="ECO:0000313" key="1">
    <source>
        <dbReference type="EMBL" id="GFS47990.1"/>
    </source>
</evidence>
<sequence length="144" mass="17236">MFLPVPSVFPDPSHPLMNGQLTSFFCLGMARRPYHRNSKQPRPQPAQRLNIHLQKNPRKMPYISEIYRNRLLLGRRRNTKSYQTIYFMAKKVIVTRDESVNCVFYIRTCRDCLRWRPHSLHPRGVRILKPLKLARPTKLLNKRR</sequence>
<dbReference type="OrthoDB" id="10446723at2759"/>
<accession>A0A8X6IJX1</accession>
<name>A0A8X6IJX1_NEPPI</name>
<gene>
    <name evidence="1" type="primary">AVEN_253591_1</name>
    <name evidence="1" type="ORF">NPIL_588931</name>
</gene>
<evidence type="ECO:0000313" key="2">
    <source>
        <dbReference type="Proteomes" id="UP000887013"/>
    </source>
</evidence>